<dbReference type="AlphaFoldDB" id="A0A1R4IQS8"/>
<dbReference type="EMBL" id="FUKP01000023">
    <property type="protein sequence ID" value="SJN21935.1"/>
    <property type="molecule type" value="Genomic_DNA"/>
</dbReference>
<reference evidence="1 2" key="1">
    <citation type="submission" date="2017-02" db="EMBL/GenBank/DDBJ databases">
        <authorList>
            <person name="Peterson S.W."/>
        </authorList>
    </citation>
    <scope>NUCLEOTIDE SEQUENCE [LARGE SCALE GENOMIC DNA]</scope>
    <source>
        <strain evidence="1 2">2B3F</strain>
    </source>
</reference>
<protein>
    <submittedName>
        <fullName evidence="1">Uncharacterized protein</fullName>
    </submittedName>
</protein>
<evidence type="ECO:0000313" key="2">
    <source>
        <dbReference type="Proteomes" id="UP000196230"/>
    </source>
</evidence>
<gene>
    <name evidence="1" type="ORF">FM125_03860</name>
</gene>
<sequence>MSTSPSPAGPLTADFGLTEVSADSLSPWSPVHRAVSPGGRAVVVKKIAERADAMAAVLLHNESASAPGRLQDAGEWDAFARAYLAHVDLTERERELWPHAVDHMLWEEGTWALEDNDADAWADPRQGGYLRGLTVATPEDFPLPR</sequence>
<proteinExistence type="predicted"/>
<dbReference type="Proteomes" id="UP000196230">
    <property type="component" value="Unassembled WGS sequence"/>
</dbReference>
<organism evidence="1 2">
    <name type="scientific">Micrococcus lylae</name>
    <dbReference type="NCBI Taxonomy" id="1273"/>
    <lineage>
        <taxon>Bacteria</taxon>
        <taxon>Bacillati</taxon>
        <taxon>Actinomycetota</taxon>
        <taxon>Actinomycetes</taxon>
        <taxon>Micrococcales</taxon>
        <taxon>Micrococcaceae</taxon>
        <taxon>Micrococcus</taxon>
    </lineage>
</organism>
<accession>A0A1R4IQS8</accession>
<dbReference type="RefSeq" id="WP_087133691.1">
    <property type="nucleotide sequence ID" value="NZ_FUKP01000023.1"/>
</dbReference>
<name>A0A1R4IQS8_9MICC</name>
<evidence type="ECO:0000313" key="1">
    <source>
        <dbReference type="EMBL" id="SJN21935.1"/>
    </source>
</evidence>